<name>A0ACC1A578_9ROSI</name>
<evidence type="ECO:0000313" key="2">
    <source>
        <dbReference type="Proteomes" id="UP001164250"/>
    </source>
</evidence>
<keyword evidence="2" id="KW-1185">Reference proteome</keyword>
<comment type="caution">
    <text evidence="1">The sequence shown here is derived from an EMBL/GenBank/DDBJ whole genome shotgun (WGS) entry which is preliminary data.</text>
</comment>
<sequence>MYIIRACYWHQSSFRRQWPYNNNLALVNEVEGLQIKKNGMWVPVKPLPGAFIVNNGNILEVMLVTKDSHDLKVKSYVHRDGKTFGFDLLVVTNDIYELVKEPLTTIPPRYVRPHQDPPFVSNATSLPQVPVIDLKKLLSGDLTDSELDKLHRACKEWADKSWSEHFTGGESEDRDLGVFQSANGGEEEVWKKAGDVEGFGQAFVMSEEQKLDWADMFFLTSLPFHLRKPHLIPKLPLPFRETLEAYSLELKDLAIIILNQMGKALRIEDDYMKQLFEEARQRIRLNYYPPCPQPELAVGINAHSDCGGLTILFQLNEMDGLQIRKNEMWVPVKPLPGAFIINIGNVLEDLTFYSPNANRDMGPTPSLITPENPALFRISVADYYKGFFSHELQGKSYLDVLRIKDEDESG</sequence>
<organism evidence="1 2">
    <name type="scientific">Pistacia atlantica</name>
    <dbReference type="NCBI Taxonomy" id="434234"/>
    <lineage>
        <taxon>Eukaryota</taxon>
        <taxon>Viridiplantae</taxon>
        <taxon>Streptophyta</taxon>
        <taxon>Embryophyta</taxon>
        <taxon>Tracheophyta</taxon>
        <taxon>Spermatophyta</taxon>
        <taxon>Magnoliopsida</taxon>
        <taxon>eudicotyledons</taxon>
        <taxon>Gunneridae</taxon>
        <taxon>Pentapetalae</taxon>
        <taxon>rosids</taxon>
        <taxon>malvids</taxon>
        <taxon>Sapindales</taxon>
        <taxon>Anacardiaceae</taxon>
        <taxon>Pistacia</taxon>
    </lineage>
</organism>
<proteinExistence type="predicted"/>
<dbReference type="Proteomes" id="UP001164250">
    <property type="component" value="Chromosome 12"/>
</dbReference>
<accession>A0ACC1A578</accession>
<gene>
    <name evidence="1" type="ORF">Patl1_10281</name>
</gene>
<protein>
    <submittedName>
        <fullName evidence="1">Uncharacterized protein</fullName>
    </submittedName>
</protein>
<reference evidence="2" key="1">
    <citation type="journal article" date="2023" name="G3 (Bethesda)">
        <title>Genome assembly and association tests identify interacting loci associated with vigor, precocity, and sex in interspecific pistachio rootstocks.</title>
        <authorList>
            <person name="Palmer W."/>
            <person name="Jacygrad E."/>
            <person name="Sagayaradj S."/>
            <person name="Cavanaugh K."/>
            <person name="Han R."/>
            <person name="Bertier L."/>
            <person name="Beede B."/>
            <person name="Kafkas S."/>
            <person name="Golino D."/>
            <person name="Preece J."/>
            <person name="Michelmore R."/>
        </authorList>
    </citation>
    <scope>NUCLEOTIDE SEQUENCE [LARGE SCALE GENOMIC DNA]</scope>
</reference>
<dbReference type="EMBL" id="CM047908">
    <property type="protein sequence ID" value="KAJ0081390.1"/>
    <property type="molecule type" value="Genomic_DNA"/>
</dbReference>
<evidence type="ECO:0000313" key="1">
    <source>
        <dbReference type="EMBL" id="KAJ0081390.1"/>
    </source>
</evidence>